<sequence>MLDFPLLFCRASACLFSATEHCHDSIEIATLDTDRGECLLQYANLAFEKLTGYSRKDVIGRTTRLGPYPSNCKDSGSGLDEQIYSQLEKGKMKEWKDYTSQKKNGETFKQNLQIIPVIGRGGKIAHLVAVKQEVKASTGGSIWNKLSRENRGSKDTVIFNSSPRPSISSAKLEPYMTIVINMINSAKEGSSPSIATKLSRAIVCI</sequence>
<dbReference type="PROSITE" id="PS50112">
    <property type="entry name" value="PAS"/>
    <property type="match status" value="1"/>
</dbReference>
<dbReference type="Gene3D" id="3.30.450.20">
    <property type="entry name" value="PAS domain"/>
    <property type="match status" value="1"/>
</dbReference>
<dbReference type="SUPFAM" id="SSF55785">
    <property type="entry name" value="PYP-like sensor domain (PAS domain)"/>
    <property type="match status" value="1"/>
</dbReference>
<evidence type="ECO:0000313" key="1">
    <source>
        <dbReference type="EMBL" id="CAB3994167.1"/>
    </source>
</evidence>
<dbReference type="InterPro" id="IPR035965">
    <property type="entry name" value="PAS-like_dom_sf"/>
</dbReference>
<gene>
    <name evidence="1" type="ORF">PACLA_8A012645</name>
</gene>
<evidence type="ECO:0000313" key="2">
    <source>
        <dbReference type="Proteomes" id="UP001152795"/>
    </source>
</evidence>
<organism evidence="1 2">
    <name type="scientific">Paramuricea clavata</name>
    <name type="common">Red gorgonian</name>
    <name type="synonym">Violescent sea-whip</name>
    <dbReference type="NCBI Taxonomy" id="317549"/>
    <lineage>
        <taxon>Eukaryota</taxon>
        <taxon>Metazoa</taxon>
        <taxon>Cnidaria</taxon>
        <taxon>Anthozoa</taxon>
        <taxon>Octocorallia</taxon>
        <taxon>Malacalcyonacea</taxon>
        <taxon>Plexauridae</taxon>
        <taxon>Paramuricea</taxon>
    </lineage>
</organism>
<protein>
    <submittedName>
        <fullName evidence="1">Uncharacterized protein</fullName>
    </submittedName>
</protein>
<dbReference type="AlphaFoldDB" id="A0A7D9HZY1"/>
<reference evidence="1" key="1">
    <citation type="submission" date="2020-04" db="EMBL/GenBank/DDBJ databases">
        <authorList>
            <person name="Alioto T."/>
            <person name="Alioto T."/>
            <person name="Gomez Garrido J."/>
        </authorList>
    </citation>
    <scope>NUCLEOTIDE SEQUENCE</scope>
    <source>
        <strain evidence="1">A484AB</strain>
    </source>
</reference>
<dbReference type="EMBL" id="CACRXK020002405">
    <property type="protein sequence ID" value="CAB3994167.1"/>
    <property type="molecule type" value="Genomic_DNA"/>
</dbReference>
<dbReference type="OrthoDB" id="189220at2759"/>
<dbReference type="InterPro" id="IPR000014">
    <property type="entry name" value="PAS"/>
</dbReference>
<dbReference type="Proteomes" id="UP001152795">
    <property type="component" value="Unassembled WGS sequence"/>
</dbReference>
<dbReference type="Pfam" id="PF13426">
    <property type="entry name" value="PAS_9"/>
    <property type="match status" value="1"/>
</dbReference>
<comment type="caution">
    <text evidence="1">The sequence shown here is derived from an EMBL/GenBank/DDBJ whole genome shotgun (WGS) entry which is preliminary data.</text>
</comment>
<proteinExistence type="predicted"/>
<dbReference type="CDD" id="cd00130">
    <property type="entry name" value="PAS"/>
    <property type="match status" value="1"/>
</dbReference>
<keyword evidence="2" id="KW-1185">Reference proteome</keyword>
<dbReference type="NCBIfam" id="TIGR00229">
    <property type="entry name" value="sensory_box"/>
    <property type="match status" value="1"/>
</dbReference>
<name>A0A7D9HZY1_PARCT</name>
<accession>A0A7D9HZY1</accession>